<evidence type="ECO:0000256" key="4">
    <source>
        <dbReference type="ARBA" id="ARBA00023052"/>
    </source>
</evidence>
<organism evidence="6 7">
    <name type="scientific">Streptomyces beijiangensis</name>
    <dbReference type="NCBI Taxonomy" id="163361"/>
    <lineage>
        <taxon>Bacteria</taxon>
        <taxon>Bacillati</taxon>
        <taxon>Actinomycetota</taxon>
        <taxon>Actinomycetes</taxon>
        <taxon>Kitasatosporales</taxon>
        <taxon>Streptomycetaceae</taxon>
        <taxon>Streptomyces</taxon>
    </lineage>
</organism>
<keyword evidence="4" id="KW-0786">Thiamine pyrophosphate</keyword>
<accession>A0A939JIW4</accession>
<dbReference type="Pfam" id="PF13292">
    <property type="entry name" value="DXP_synthase_N"/>
    <property type="match status" value="1"/>
</dbReference>
<proteinExistence type="predicted"/>
<evidence type="ECO:0000256" key="1">
    <source>
        <dbReference type="ARBA" id="ARBA00001946"/>
    </source>
</evidence>
<sequence>MSTPTRDRLGGTAPTLHRVPSSPRDSLVVDARHQTYAHQQLTCRHRDSTCLRQADSLPGHPSRSVGQQRHER</sequence>
<keyword evidence="7" id="KW-1185">Reference proteome</keyword>
<dbReference type="GO" id="GO:0016114">
    <property type="term" value="P:terpenoid biosynthetic process"/>
    <property type="evidence" value="ECO:0007669"/>
    <property type="project" value="InterPro"/>
</dbReference>
<name>A0A939JIW4_9ACTN</name>
<dbReference type="AlphaFoldDB" id="A0A939JIW4"/>
<evidence type="ECO:0000256" key="5">
    <source>
        <dbReference type="SAM" id="MobiDB-lite"/>
    </source>
</evidence>
<reference evidence="6" key="1">
    <citation type="submission" date="2021-03" db="EMBL/GenBank/DDBJ databases">
        <title>Streptomyces poriferae sp. nov., a novel marine sponge-derived Actinobacteria species with anti-MRSA activity.</title>
        <authorList>
            <person name="Sandoval-Powers M."/>
            <person name="Kralova S."/>
            <person name="Nguyen G.-S."/>
            <person name="Fawwal D."/>
            <person name="Degnes K."/>
            <person name="Klinkenberg G."/>
            <person name="Sletta H."/>
            <person name="Wentzel A."/>
            <person name="Liles M.R."/>
        </authorList>
    </citation>
    <scope>NUCLEOTIDE SEQUENCE</scope>
    <source>
        <strain evidence="6">DSM 41794</strain>
    </source>
</reference>
<dbReference type="RefSeq" id="WP_206967232.1">
    <property type="nucleotide sequence ID" value="NZ_JBHSJN010000005.1"/>
</dbReference>
<evidence type="ECO:0000256" key="2">
    <source>
        <dbReference type="ARBA" id="ARBA00011738"/>
    </source>
</evidence>
<gene>
    <name evidence="6" type="ORF">J0695_29825</name>
</gene>
<comment type="subunit">
    <text evidence="2">Homodimer.</text>
</comment>
<dbReference type="Proteomes" id="UP000664167">
    <property type="component" value="Unassembled WGS sequence"/>
</dbReference>
<protein>
    <submittedName>
        <fullName evidence="6">Uncharacterized protein</fullName>
    </submittedName>
</protein>
<evidence type="ECO:0000256" key="3">
    <source>
        <dbReference type="ARBA" id="ARBA00022679"/>
    </source>
</evidence>
<evidence type="ECO:0000313" key="7">
    <source>
        <dbReference type="Proteomes" id="UP000664167"/>
    </source>
</evidence>
<dbReference type="InterPro" id="IPR005477">
    <property type="entry name" value="Dxylulose-5-P_synthase"/>
</dbReference>
<dbReference type="GO" id="GO:0008661">
    <property type="term" value="F:1-deoxy-D-xylulose-5-phosphate synthase activity"/>
    <property type="evidence" value="ECO:0007669"/>
    <property type="project" value="InterPro"/>
</dbReference>
<feature type="region of interest" description="Disordered" evidence="5">
    <location>
        <begin position="52"/>
        <end position="72"/>
    </location>
</feature>
<feature type="region of interest" description="Disordered" evidence="5">
    <location>
        <begin position="1"/>
        <end position="26"/>
    </location>
</feature>
<comment type="caution">
    <text evidence="6">The sequence shown here is derived from an EMBL/GenBank/DDBJ whole genome shotgun (WGS) entry which is preliminary data.</text>
</comment>
<comment type="cofactor">
    <cofactor evidence="1">
        <name>Mg(2+)</name>
        <dbReference type="ChEBI" id="CHEBI:18420"/>
    </cofactor>
</comment>
<keyword evidence="3" id="KW-0808">Transferase</keyword>
<dbReference type="Gene3D" id="3.40.50.970">
    <property type="match status" value="1"/>
</dbReference>
<dbReference type="EMBL" id="JAFLRJ010000340">
    <property type="protein sequence ID" value="MBO0515943.1"/>
    <property type="molecule type" value="Genomic_DNA"/>
</dbReference>
<evidence type="ECO:0000313" key="6">
    <source>
        <dbReference type="EMBL" id="MBO0515943.1"/>
    </source>
</evidence>